<proteinExistence type="predicted"/>
<gene>
    <name evidence="1" type="ORF">HMPREF0204_14889</name>
</gene>
<accession>A0ABN0ARY7</accession>
<organism evidence="1 2">
    <name type="scientific">Chryseobacterium gleum ATCC 35910</name>
    <dbReference type="NCBI Taxonomy" id="525257"/>
    <lineage>
        <taxon>Bacteria</taxon>
        <taxon>Pseudomonadati</taxon>
        <taxon>Bacteroidota</taxon>
        <taxon>Flavobacteriia</taxon>
        <taxon>Flavobacteriales</taxon>
        <taxon>Weeksellaceae</taxon>
        <taxon>Chryseobacterium group</taxon>
        <taxon>Chryseobacterium</taxon>
    </lineage>
</organism>
<dbReference type="EMBL" id="ACKQ02000007">
    <property type="protein sequence ID" value="EFK35820.1"/>
    <property type="molecule type" value="Genomic_DNA"/>
</dbReference>
<dbReference type="Proteomes" id="UP000002969">
    <property type="component" value="Unassembled WGS sequence"/>
</dbReference>
<name>A0ABN0ARY7_CHRGE</name>
<evidence type="ECO:0000313" key="2">
    <source>
        <dbReference type="Proteomes" id="UP000002969"/>
    </source>
</evidence>
<protein>
    <submittedName>
        <fullName evidence="1">Uncharacterized protein</fullName>
    </submittedName>
</protein>
<comment type="caution">
    <text evidence="1">The sequence shown here is derived from an EMBL/GenBank/DDBJ whole genome shotgun (WGS) entry which is preliminary data.</text>
</comment>
<keyword evidence="2" id="KW-1185">Reference proteome</keyword>
<sequence length="43" mass="4826">MGAVFYSISSSEPTKSNGSFTKFPDFKLQIGIILLQEFTIIRI</sequence>
<evidence type="ECO:0000313" key="1">
    <source>
        <dbReference type="EMBL" id="EFK35820.1"/>
    </source>
</evidence>
<reference evidence="1" key="1">
    <citation type="submission" date="2010-06" db="EMBL/GenBank/DDBJ databases">
        <authorList>
            <person name="Muzny D."/>
            <person name="Qin X."/>
            <person name="Buhay C."/>
            <person name="Dugan-Rocha S."/>
            <person name="Ding Y."/>
            <person name="Chen G."/>
            <person name="Hawes A."/>
            <person name="Holder M."/>
            <person name="Jhangiani S."/>
            <person name="Johnson A."/>
            <person name="Khan Z."/>
            <person name="Li Z."/>
            <person name="Liu W."/>
            <person name="Liu X."/>
            <person name="Perez L."/>
            <person name="Shen H."/>
            <person name="Wang Q."/>
            <person name="Watt J."/>
            <person name="Xi L."/>
            <person name="Xin Y."/>
            <person name="Zhou J."/>
            <person name="Deng J."/>
            <person name="Jiang H."/>
            <person name="Liu Y."/>
            <person name="Qu J."/>
            <person name="Song X.-Z."/>
            <person name="Zhang L."/>
            <person name="Villasana D."/>
            <person name="Johnson A."/>
            <person name="Liu J."/>
            <person name="Liyanage D."/>
            <person name="Lorensuhewa L."/>
            <person name="Robinson T."/>
            <person name="Song A."/>
            <person name="Song B.-B."/>
            <person name="Dinh H."/>
            <person name="Thornton R."/>
            <person name="Coyle M."/>
            <person name="Francisco L."/>
            <person name="Jackson L."/>
            <person name="Javaid M."/>
            <person name="Korchina V."/>
            <person name="Kovar C."/>
            <person name="Mata R."/>
            <person name="Mathew T."/>
            <person name="Ngo R."/>
            <person name="Nguyen L."/>
            <person name="Nguyen N."/>
            <person name="Okwuonu G."/>
            <person name="Ongeri F."/>
            <person name="Pham C."/>
            <person name="Simmons D."/>
            <person name="Wilczek-Boney K."/>
            <person name="Hale W."/>
            <person name="Jakkamsetti A."/>
            <person name="Pham P."/>
            <person name="Ruth R."/>
            <person name="San Lucas F."/>
            <person name="Warren J."/>
            <person name="Zhang J."/>
            <person name="Zhao Z."/>
            <person name="Zhou C."/>
            <person name="Zhu D."/>
            <person name="Lee S."/>
            <person name="Bess C."/>
            <person name="Blankenburg K."/>
            <person name="Forbes L."/>
            <person name="Fu Q."/>
            <person name="Gubbala S."/>
            <person name="Hirani K."/>
            <person name="Jayaseelan J.C."/>
            <person name="Lara F."/>
            <person name="Munidasa M."/>
            <person name="Palculict T."/>
            <person name="Patil S."/>
            <person name="Pu L.-L."/>
            <person name="Saada N."/>
            <person name="Tang L."/>
            <person name="Weissenberger G."/>
            <person name="Zhu Y."/>
            <person name="Hemphill L."/>
            <person name="Shang Y."/>
            <person name="Youmans B."/>
            <person name="Ayvaz T."/>
            <person name="Ross M."/>
            <person name="Santibanez J."/>
            <person name="Aqrawi P."/>
            <person name="Gross S."/>
            <person name="Joshi V."/>
            <person name="Fowler G."/>
            <person name="Nazareth L."/>
            <person name="Reid J."/>
            <person name="Worley K."/>
            <person name="Petrosino J."/>
            <person name="Highlander S."/>
            <person name="Gibbs R."/>
        </authorList>
    </citation>
    <scope>NUCLEOTIDE SEQUENCE [LARGE SCALE GENOMIC DNA]</scope>
    <source>
        <strain evidence="1">ATCC 35910</strain>
    </source>
</reference>